<evidence type="ECO:0000313" key="4">
    <source>
        <dbReference type="EMBL" id="TWU22912.1"/>
    </source>
</evidence>
<dbReference type="SUPFAM" id="SSF51161">
    <property type="entry name" value="Trimeric LpxA-like enzymes"/>
    <property type="match status" value="1"/>
</dbReference>
<organism evidence="4 5">
    <name type="scientific">Novipirellula galeiformis</name>
    <dbReference type="NCBI Taxonomy" id="2528004"/>
    <lineage>
        <taxon>Bacteria</taxon>
        <taxon>Pseudomonadati</taxon>
        <taxon>Planctomycetota</taxon>
        <taxon>Planctomycetia</taxon>
        <taxon>Pirellulales</taxon>
        <taxon>Pirellulaceae</taxon>
        <taxon>Novipirellula</taxon>
    </lineage>
</organism>
<sequence length="211" mass="23804">MHEHHPSQMPTANAHAEKFMMAESRVRNDQFDRSKNFTRGASTFAFLIWCVLKCFVFLSPLPWPSRFKVACLRLFGAEIGRDVYIKPRVNVHFPWKLKIGDCTWIGEEVCIINFEPVAIGNHCCVSQRATICAGNHDYRDPAMSYRNAPITIRDGVWVGCMAFVGPGLTIETDAVITAGSIVTDNIEAFSVIRGNPGRKIAQRYRDQPNDK</sequence>
<dbReference type="PANTHER" id="PTHR23416">
    <property type="entry name" value="SIALIC ACID SYNTHASE-RELATED"/>
    <property type="match status" value="1"/>
</dbReference>
<evidence type="ECO:0000256" key="2">
    <source>
        <dbReference type="ARBA" id="ARBA00022679"/>
    </source>
</evidence>
<dbReference type="EMBL" id="SJPT01000004">
    <property type="protein sequence ID" value="TWU22912.1"/>
    <property type="molecule type" value="Genomic_DNA"/>
</dbReference>
<dbReference type="PANTHER" id="PTHR23416:SF23">
    <property type="entry name" value="ACETYLTRANSFERASE C18B11.09C-RELATED"/>
    <property type="match status" value="1"/>
</dbReference>
<keyword evidence="2 4" id="KW-0808">Transferase</keyword>
<dbReference type="InterPro" id="IPR051159">
    <property type="entry name" value="Hexapeptide_acetyltransf"/>
</dbReference>
<keyword evidence="3" id="KW-0812">Transmembrane</keyword>
<dbReference type="NCBIfam" id="NF007797">
    <property type="entry name" value="PRK10502.1"/>
    <property type="match status" value="1"/>
</dbReference>
<evidence type="ECO:0000256" key="3">
    <source>
        <dbReference type="SAM" id="Phobius"/>
    </source>
</evidence>
<dbReference type="Proteomes" id="UP000316304">
    <property type="component" value="Unassembled WGS sequence"/>
</dbReference>
<comment type="caution">
    <text evidence="4">The sequence shown here is derived from an EMBL/GenBank/DDBJ whole genome shotgun (WGS) entry which is preliminary data.</text>
</comment>
<feature type="transmembrane region" description="Helical" evidence="3">
    <location>
        <begin position="43"/>
        <end position="63"/>
    </location>
</feature>
<keyword evidence="3" id="KW-0472">Membrane</keyword>
<dbReference type="GO" id="GO:0005829">
    <property type="term" value="C:cytosol"/>
    <property type="evidence" value="ECO:0007669"/>
    <property type="project" value="TreeGrafter"/>
</dbReference>
<accession>A0A5C6CFJ5</accession>
<protein>
    <submittedName>
        <fullName evidence="4">Maltose O-acetyltransferase</fullName>
        <ecNumber evidence="4">2.3.1.79</ecNumber>
    </submittedName>
</protein>
<proteinExistence type="inferred from homology"/>
<dbReference type="InterPro" id="IPR011004">
    <property type="entry name" value="Trimer_LpxA-like_sf"/>
</dbReference>
<keyword evidence="3" id="KW-1133">Transmembrane helix</keyword>
<name>A0A5C6CFJ5_9BACT</name>
<dbReference type="GO" id="GO:0008925">
    <property type="term" value="F:maltose O-acetyltransferase activity"/>
    <property type="evidence" value="ECO:0007669"/>
    <property type="project" value="UniProtKB-EC"/>
</dbReference>
<dbReference type="EC" id="2.3.1.79" evidence="4"/>
<dbReference type="AlphaFoldDB" id="A0A5C6CFJ5"/>
<keyword evidence="5" id="KW-1185">Reference proteome</keyword>
<gene>
    <name evidence="4" type="primary">maa</name>
    <name evidence="4" type="ORF">Pla52o_24440</name>
</gene>
<dbReference type="CDD" id="cd05825">
    <property type="entry name" value="LbH_wcaF_like"/>
    <property type="match status" value="1"/>
</dbReference>
<evidence type="ECO:0000313" key="5">
    <source>
        <dbReference type="Proteomes" id="UP000316304"/>
    </source>
</evidence>
<evidence type="ECO:0000256" key="1">
    <source>
        <dbReference type="ARBA" id="ARBA00007274"/>
    </source>
</evidence>
<dbReference type="Gene3D" id="2.160.10.10">
    <property type="entry name" value="Hexapeptide repeat proteins"/>
    <property type="match status" value="1"/>
</dbReference>
<comment type="similarity">
    <text evidence="1">Belongs to the transferase hexapeptide repeat family.</text>
</comment>
<dbReference type="RefSeq" id="WP_197169176.1">
    <property type="nucleotide sequence ID" value="NZ_SJPT01000004.1"/>
</dbReference>
<reference evidence="4 5" key="1">
    <citation type="submission" date="2019-02" db="EMBL/GenBank/DDBJ databases">
        <title>Deep-cultivation of Planctomycetes and their phenomic and genomic characterization uncovers novel biology.</title>
        <authorList>
            <person name="Wiegand S."/>
            <person name="Jogler M."/>
            <person name="Boedeker C."/>
            <person name="Pinto D."/>
            <person name="Vollmers J."/>
            <person name="Rivas-Marin E."/>
            <person name="Kohn T."/>
            <person name="Peeters S.H."/>
            <person name="Heuer A."/>
            <person name="Rast P."/>
            <person name="Oberbeckmann S."/>
            <person name="Bunk B."/>
            <person name="Jeske O."/>
            <person name="Meyerdierks A."/>
            <person name="Storesund J.E."/>
            <person name="Kallscheuer N."/>
            <person name="Luecker S."/>
            <person name="Lage O.M."/>
            <person name="Pohl T."/>
            <person name="Merkel B.J."/>
            <person name="Hornburger P."/>
            <person name="Mueller R.-W."/>
            <person name="Bruemmer F."/>
            <person name="Labrenz M."/>
            <person name="Spormann A.M."/>
            <person name="Op Den Camp H."/>
            <person name="Overmann J."/>
            <person name="Amann R."/>
            <person name="Jetten M.S.M."/>
            <person name="Mascher T."/>
            <person name="Medema M.H."/>
            <person name="Devos D.P."/>
            <person name="Kaster A.-K."/>
            <person name="Ovreas L."/>
            <person name="Rohde M."/>
            <person name="Galperin M.Y."/>
            <person name="Jogler C."/>
        </authorList>
    </citation>
    <scope>NUCLEOTIDE SEQUENCE [LARGE SCALE GENOMIC DNA]</scope>
    <source>
        <strain evidence="4 5">Pla52o</strain>
    </source>
</reference>
<keyword evidence="4" id="KW-0012">Acyltransferase</keyword>